<evidence type="ECO:0000313" key="9">
    <source>
        <dbReference type="Proteomes" id="UP000290649"/>
    </source>
</evidence>
<dbReference type="GO" id="GO:0016020">
    <property type="term" value="C:membrane"/>
    <property type="evidence" value="ECO:0007669"/>
    <property type="project" value="InterPro"/>
</dbReference>
<keyword evidence="9" id="KW-1185">Reference proteome</keyword>
<sequence>MGNLVRDINAIIIIFRLSVCLFIFLFYVNSFSTYGLLLIFFALVLNVSYLSTFVFNLKVQFTQLLIGLDLMITFFLIVKTGQIESPFIIYLLATLGLLYFLFRGLQYYLFSLVYVLACIKLPVGFVPRLELPYTVPFKVGLLALSFFSLTFVGNYLFKSFKFWYFHLLLINRSVAKLDSIFDLGVVTLRLEKLLQRVFQSRKVCICWFNDITENREWEKSLFINELLKKDFHKKEKRKEVLLTNHIGQQDLFYFFPINQLGKTNQGFILVEKSVHWYELIYLNISSNFLISQKKKIALKNEITNSLKEEVRKKLAQDLHDGVAQQLFFLSTKVFQLKQVTSFTESVQLNELINQMETQIQQSNREVREHIRFLMEGKENHNIFDAIENLINKRKQGTSLNVSFTKKGRVIEESLEINETLYRIAEEAINNILKHANAKNVNVVLEVTPIQWTLKIVDDGIGICETTEKKSSLGLNGMRERVKNVYGQVMLRSKQNQGTEVIAIIPRIGVEEIG</sequence>
<dbReference type="GO" id="GO:0046983">
    <property type="term" value="F:protein dimerization activity"/>
    <property type="evidence" value="ECO:0007669"/>
    <property type="project" value="InterPro"/>
</dbReference>
<keyword evidence="4" id="KW-0418">Kinase</keyword>
<evidence type="ECO:0000259" key="7">
    <source>
        <dbReference type="SMART" id="SM00387"/>
    </source>
</evidence>
<keyword evidence="6" id="KW-0812">Transmembrane</keyword>
<feature type="transmembrane region" description="Helical" evidence="6">
    <location>
        <begin position="87"/>
        <end position="102"/>
    </location>
</feature>
<dbReference type="EC" id="2.7.13.3" evidence="2"/>
<dbReference type="OrthoDB" id="9781904at2"/>
<feature type="transmembrane region" description="Helical" evidence="6">
    <location>
        <begin position="64"/>
        <end position="81"/>
    </location>
</feature>
<gene>
    <name evidence="8" type="ORF">DS745_05600</name>
</gene>
<name>A0A4Q0VY64_9BACI</name>
<dbReference type="PANTHER" id="PTHR24421">
    <property type="entry name" value="NITRATE/NITRITE SENSOR PROTEIN NARX-RELATED"/>
    <property type="match status" value="1"/>
</dbReference>
<evidence type="ECO:0000313" key="8">
    <source>
        <dbReference type="EMBL" id="RXJ02784.1"/>
    </source>
</evidence>
<evidence type="ECO:0000256" key="5">
    <source>
        <dbReference type="ARBA" id="ARBA00023012"/>
    </source>
</evidence>
<keyword evidence="6" id="KW-0472">Membrane</keyword>
<dbReference type="InterPro" id="IPR050482">
    <property type="entry name" value="Sensor_HK_TwoCompSys"/>
</dbReference>
<evidence type="ECO:0000256" key="3">
    <source>
        <dbReference type="ARBA" id="ARBA00022679"/>
    </source>
</evidence>
<dbReference type="InterPro" id="IPR011712">
    <property type="entry name" value="Sig_transdc_His_kin_sub3_dim/P"/>
</dbReference>
<dbReference type="Gene3D" id="3.30.565.10">
    <property type="entry name" value="Histidine kinase-like ATPase, C-terminal domain"/>
    <property type="match status" value="1"/>
</dbReference>
<accession>A0A4Q0VY64</accession>
<evidence type="ECO:0000256" key="6">
    <source>
        <dbReference type="SAM" id="Phobius"/>
    </source>
</evidence>
<evidence type="ECO:0000256" key="4">
    <source>
        <dbReference type="ARBA" id="ARBA00022777"/>
    </source>
</evidence>
<keyword evidence="5" id="KW-0902">Two-component regulatory system</keyword>
<comment type="caution">
    <text evidence="8">The sequence shown here is derived from an EMBL/GenBank/DDBJ whole genome shotgun (WGS) entry which is preliminary data.</text>
</comment>
<dbReference type="SMART" id="SM00387">
    <property type="entry name" value="HATPase_c"/>
    <property type="match status" value="1"/>
</dbReference>
<keyword evidence="6" id="KW-1133">Transmembrane helix</keyword>
<feature type="transmembrane region" description="Helical" evidence="6">
    <location>
        <begin position="7"/>
        <end position="28"/>
    </location>
</feature>
<dbReference type="EMBL" id="QOUX01000021">
    <property type="protein sequence ID" value="RXJ02784.1"/>
    <property type="molecule type" value="Genomic_DNA"/>
</dbReference>
<feature type="transmembrane region" description="Helical" evidence="6">
    <location>
        <begin position="34"/>
        <end position="57"/>
    </location>
</feature>
<feature type="domain" description="Histidine kinase/HSP90-like ATPase" evidence="7">
    <location>
        <begin position="415"/>
        <end position="508"/>
    </location>
</feature>
<dbReference type="InterPro" id="IPR003594">
    <property type="entry name" value="HATPase_dom"/>
</dbReference>
<dbReference type="AlphaFoldDB" id="A0A4Q0VY64"/>
<dbReference type="Pfam" id="PF07730">
    <property type="entry name" value="HisKA_3"/>
    <property type="match status" value="1"/>
</dbReference>
<dbReference type="Pfam" id="PF02518">
    <property type="entry name" value="HATPase_c"/>
    <property type="match status" value="1"/>
</dbReference>
<dbReference type="SUPFAM" id="SSF55874">
    <property type="entry name" value="ATPase domain of HSP90 chaperone/DNA topoisomerase II/histidine kinase"/>
    <property type="match status" value="1"/>
</dbReference>
<keyword evidence="3" id="KW-0808">Transferase</keyword>
<dbReference type="CDD" id="cd16917">
    <property type="entry name" value="HATPase_UhpB-NarQ-NarX-like"/>
    <property type="match status" value="1"/>
</dbReference>
<dbReference type="Proteomes" id="UP000290649">
    <property type="component" value="Unassembled WGS sequence"/>
</dbReference>
<feature type="transmembrane region" description="Helical" evidence="6">
    <location>
        <begin position="107"/>
        <end position="127"/>
    </location>
</feature>
<proteinExistence type="predicted"/>
<dbReference type="GO" id="GO:0000155">
    <property type="term" value="F:phosphorelay sensor kinase activity"/>
    <property type="evidence" value="ECO:0007669"/>
    <property type="project" value="InterPro"/>
</dbReference>
<evidence type="ECO:0000256" key="2">
    <source>
        <dbReference type="ARBA" id="ARBA00012438"/>
    </source>
</evidence>
<organism evidence="8 9">
    <name type="scientific">Anaerobacillus alkaliphilus</name>
    <dbReference type="NCBI Taxonomy" id="1548597"/>
    <lineage>
        <taxon>Bacteria</taxon>
        <taxon>Bacillati</taxon>
        <taxon>Bacillota</taxon>
        <taxon>Bacilli</taxon>
        <taxon>Bacillales</taxon>
        <taxon>Bacillaceae</taxon>
        <taxon>Anaerobacillus</taxon>
    </lineage>
</organism>
<comment type="catalytic activity">
    <reaction evidence="1">
        <text>ATP + protein L-histidine = ADP + protein N-phospho-L-histidine.</text>
        <dbReference type="EC" id="2.7.13.3"/>
    </reaction>
</comment>
<evidence type="ECO:0000256" key="1">
    <source>
        <dbReference type="ARBA" id="ARBA00000085"/>
    </source>
</evidence>
<dbReference type="InterPro" id="IPR036890">
    <property type="entry name" value="HATPase_C_sf"/>
</dbReference>
<protein>
    <recommendedName>
        <fullName evidence="2">histidine kinase</fullName>
        <ecNumber evidence="2">2.7.13.3</ecNumber>
    </recommendedName>
</protein>
<reference evidence="8 9" key="1">
    <citation type="journal article" date="2019" name="Int. J. Syst. Evol. Microbiol.">
        <title>Anaerobacillus alkaliphilus sp. nov., a novel alkaliphilic and moderately halophilic bacterium.</title>
        <authorList>
            <person name="Borsodi A.K."/>
            <person name="Aszalos J.M."/>
            <person name="Bihari P."/>
            <person name="Nagy I."/>
            <person name="Schumann P."/>
            <person name="Sproer C."/>
            <person name="Kovacs A.L."/>
            <person name="Boka K."/>
            <person name="Dobosy P."/>
            <person name="Ovari M."/>
            <person name="Szili-Kovacs T."/>
            <person name="Toth E."/>
        </authorList>
    </citation>
    <scope>NUCLEOTIDE SEQUENCE [LARGE SCALE GENOMIC DNA]</scope>
    <source>
        <strain evidence="8 9">B16-10</strain>
    </source>
</reference>
<feature type="transmembrane region" description="Helical" evidence="6">
    <location>
        <begin position="139"/>
        <end position="157"/>
    </location>
</feature>
<dbReference type="Gene3D" id="1.20.5.1930">
    <property type="match status" value="1"/>
</dbReference>